<feature type="domain" description="Arabinosyltransferase C-terminal" evidence="14">
    <location>
        <begin position="720"/>
        <end position="1089"/>
    </location>
</feature>
<evidence type="ECO:0000256" key="12">
    <source>
        <dbReference type="SAM" id="Phobius"/>
    </source>
</evidence>
<feature type="domain" description="Arabinofuranosyltransferase central" evidence="13">
    <location>
        <begin position="217"/>
        <end position="675"/>
    </location>
</feature>
<evidence type="ECO:0000256" key="7">
    <source>
        <dbReference type="ARBA" id="ARBA00022692"/>
    </source>
</evidence>
<feature type="transmembrane region" description="Helical" evidence="12">
    <location>
        <begin position="613"/>
        <end position="633"/>
    </location>
</feature>
<dbReference type="InterPro" id="IPR007680">
    <property type="entry name" value="Arabino_trans_central"/>
</dbReference>
<name>A0ABP9C5J4_9ACTN</name>
<dbReference type="InterPro" id="IPR042486">
    <property type="entry name" value="Arabino_trans_C_2"/>
</dbReference>
<proteinExistence type="inferred from homology"/>
<feature type="compositionally biased region" description="Polar residues" evidence="11">
    <location>
        <begin position="808"/>
        <end position="818"/>
    </location>
</feature>
<keyword evidence="5" id="KW-0328">Glycosyltransferase</keyword>
<evidence type="ECO:0000256" key="5">
    <source>
        <dbReference type="ARBA" id="ARBA00022676"/>
    </source>
</evidence>
<evidence type="ECO:0000313" key="17">
    <source>
        <dbReference type="Proteomes" id="UP001500839"/>
    </source>
</evidence>
<evidence type="ECO:0000256" key="10">
    <source>
        <dbReference type="ARBA" id="ARBA00023316"/>
    </source>
</evidence>
<evidence type="ECO:0000256" key="3">
    <source>
        <dbReference type="ARBA" id="ARBA00008195"/>
    </source>
</evidence>
<keyword evidence="8 12" id="KW-1133">Transmembrane helix</keyword>
<feature type="transmembrane region" description="Helical" evidence="12">
    <location>
        <begin position="262"/>
        <end position="279"/>
    </location>
</feature>
<dbReference type="Gene3D" id="2.60.120.940">
    <property type="entry name" value="EmbC, C-terminal domain, subdomain 2"/>
    <property type="match status" value="1"/>
</dbReference>
<sequence length="1093" mass="117376">MPTAVTDNDKPPSDDPRADARRRLRIARLLAAVTGLAGFVLALLIPLLPVTQTTVHLNWPQNSSLNPVSAPAVGYQPITLDATIPCTAIADLAERDGTAVALSTAPASAGEDAHARGLFVTVDDGSVQVRTRNHLVVQAPVDAVAAPGACSELHIDSNPERTVGTFTGLTNADGAPVSGTVSGDVRPQIVGVYTDMTGAVPQGLHFDAEIDSRYSTTPTLLKGLAMIFAVALTISSLVALSRFDAVDGRKHRRFLPSRWWRFDLKDLLVIGVLVIWHFIGANTADDGYIMTMARAAEHSGYMSNYYRWFAAPEAPFGMSYYMFTALSHISTASPLLRLPALIAGILCWMVISREVIPRLGRLARRRSLVTWTAGLVFLAFWMPFNNGLRPEPYIALGALLTWCSVERAIATRRVLPIAAALLIAAFTLSVGPTGTICIAALIAGSRPMLQIIIRRAKQVGWLATLGPLLASGTVVLVLVFGDTTIKSVLQATNMKTDLGPSEEWYMEYLRYEALMTFSPDGSVARRFAVFSMLLCLIVCAAMLYRKRAIPGVSLGPSRRIVGITAMSLALMMFNPTKWSHHFGVYAGLAGALAALTTLAILSSALRSGRNRALFVAALMFVMAISFESSNSWWYVSNYGIPWGGEKPQLAGIAFAQVFIALTVISLLVALYLHYREPYILAARERGEKPRTRRLLRGRLDGLLAAPLTVTAAFMVLLETLSMAAGMAIQYPAYTVGKGNLRALTGNPCAQGDQILVEPDANAGMLTPIGAAPAVALGGFLNENFGPNGIPTDLTSDKEYVQPGVVGTGEQSNTKSNSAGTGGGLIDEPGINGSLARLPFGLDPDTTPVIGSFHTADQPISHAVSSWYRLPPRADDQLLVISAAGRINPANFQVLFGTTNPEGAVTAVGSPIAMMDTGPDPSWRNLRLPMERAPRGADAVQILAYDSNPALNEWLAFTPPRIAQLETMQSYIGSTTPVLLDWAVALAFPCLRPFKHLNGIAEIPKFRVLPDRGLAVSSTNTWQDAYGGGPLGWTELLLTAETVPAYQDNDWGRDWGSLEKFSLRVPDSTVAELDLGTATRSGLWSPGPIRHGWG</sequence>
<dbReference type="Gene3D" id="3.40.190.160">
    <property type="match status" value="1"/>
</dbReference>
<feature type="transmembrane region" description="Helical" evidence="12">
    <location>
        <begin position="26"/>
        <end position="48"/>
    </location>
</feature>
<keyword evidence="7 12" id="KW-0812">Transmembrane</keyword>
<dbReference type="Pfam" id="PF14896">
    <property type="entry name" value="Arabino_trans_C"/>
    <property type="match status" value="1"/>
</dbReference>
<reference evidence="17" key="1">
    <citation type="journal article" date="2019" name="Int. J. Syst. Evol. Microbiol.">
        <title>The Global Catalogue of Microorganisms (GCM) 10K type strain sequencing project: providing services to taxonomists for standard genome sequencing and annotation.</title>
        <authorList>
            <consortium name="The Broad Institute Genomics Platform"/>
            <consortium name="The Broad Institute Genome Sequencing Center for Infectious Disease"/>
            <person name="Wu L."/>
            <person name="Ma J."/>
        </authorList>
    </citation>
    <scope>NUCLEOTIDE SEQUENCE [LARGE SCALE GENOMIC DNA]</scope>
    <source>
        <strain evidence="17">JCM 18542</strain>
    </source>
</reference>
<dbReference type="Gene3D" id="2.60.120.610">
    <property type="entry name" value="arabinofuranosyltransferase like domain"/>
    <property type="match status" value="1"/>
</dbReference>
<feature type="region of interest" description="Disordered" evidence="11">
    <location>
        <begin position="804"/>
        <end position="823"/>
    </location>
</feature>
<comment type="subcellular location">
    <subcellularLocation>
        <location evidence="2">Cell membrane</location>
        <topology evidence="2">Multi-pass membrane protein</topology>
    </subcellularLocation>
</comment>
<evidence type="ECO:0000259" key="14">
    <source>
        <dbReference type="Pfam" id="PF14896"/>
    </source>
</evidence>
<evidence type="ECO:0000256" key="6">
    <source>
        <dbReference type="ARBA" id="ARBA00022679"/>
    </source>
</evidence>
<protein>
    <submittedName>
        <fullName evidence="16">Arabinosyltransferase domain-containing protein</fullName>
    </submittedName>
</protein>
<keyword evidence="4" id="KW-1003">Cell membrane</keyword>
<accession>A0ABP9C5J4</accession>
<evidence type="ECO:0000313" key="16">
    <source>
        <dbReference type="EMBL" id="GAA4805337.1"/>
    </source>
</evidence>
<gene>
    <name evidence="16" type="ORF">GCM10023353_05130</name>
</gene>
<keyword evidence="9 12" id="KW-0472">Membrane</keyword>
<feature type="transmembrane region" description="Helical" evidence="12">
    <location>
        <begin position="459"/>
        <end position="480"/>
    </location>
</feature>
<comment type="caution">
    <text evidence="16">The sequence shown here is derived from an EMBL/GenBank/DDBJ whole genome shotgun (WGS) entry which is preliminary data.</text>
</comment>
<dbReference type="RefSeq" id="WP_307810639.1">
    <property type="nucleotide sequence ID" value="NZ_BAABKQ010000001.1"/>
</dbReference>
<evidence type="ECO:0000256" key="1">
    <source>
        <dbReference type="ARBA" id="ARBA00003001"/>
    </source>
</evidence>
<feature type="transmembrane region" description="Helical" evidence="12">
    <location>
        <begin position="368"/>
        <end position="384"/>
    </location>
</feature>
<dbReference type="Pfam" id="PF04602">
    <property type="entry name" value="Arabinose_trans"/>
    <property type="match status" value="1"/>
</dbReference>
<evidence type="ECO:0000256" key="4">
    <source>
        <dbReference type="ARBA" id="ARBA00022475"/>
    </source>
</evidence>
<comment type="function">
    <text evidence="1">Arabinosyl transferase responsible for the polymerization of arabinose into the arabinan of arabinogalactan.</text>
</comment>
<feature type="transmembrane region" description="Helical" evidence="12">
    <location>
        <begin position="417"/>
        <end position="443"/>
    </location>
</feature>
<organism evidence="16 17">
    <name type="scientific">Tomitella cavernea</name>
    <dbReference type="NCBI Taxonomy" id="1387982"/>
    <lineage>
        <taxon>Bacteria</taxon>
        <taxon>Bacillati</taxon>
        <taxon>Actinomycetota</taxon>
        <taxon>Actinomycetes</taxon>
        <taxon>Mycobacteriales</taxon>
        <taxon>Tomitella</taxon>
    </lineage>
</organism>
<keyword evidence="17" id="KW-1185">Reference proteome</keyword>
<dbReference type="InterPro" id="IPR040920">
    <property type="entry name" value="Arabino_trans_N"/>
</dbReference>
<feature type="transmembrane region" description="Helical" evidence="12">
    <location>
        <begin position="523"/>
        <end position="544"/>
    </location>
</feature>
<dbReference type="Proteomes" id="UP001500839">
    <property type="component" value="Unassembled WGS sequence"/>
</dbReference>
<feature type="transmembrane region" description="Helical" evidence="12">
    <location>
        <begin position="582"/>
        <end position="601"/>
    </location>
</feature>
<dbReference type="InterPro" id="IPR032731">
    <property type="entry name" value="Arabino_trans_C"/>
</dbReference>
<comment type="similarity">
    <text evidence="3">Belongs to the emb family.</text>
</comment>
<feature type="transmembrane region" description="Helical" evidence="12">
    <location>
        <begin position="556"/>
        <end position="576"/>
    </location>
</feature>
<keyword evidence="6" id="KW-0808">Transferase</keyword>
<dbReference type="EMBL" id="BAABKQ010000001">
    <property type="protein sequence ID" value="GAA4805337.1"/>
    <property type="molecule type" value="Genomic_DNA"/>
</dbReference>
<dbReference type="InterPro" id="IPR027451">
    <property type="entry name" value="EmbABC_dom1"/>
</dbReference>
<evidence type="ECO:0000259" key="13">
    <source>
        <dbReference type="Pfam" id="PF04602"/>
    </source>
</evidence>
<evidence type="ECO:0000259" key="15">
    <source>
        <dbReference type="Pfam" id="PF17689"/>
    </source>
</evidence>
<feature type="domain" description="Arabinosyltransferas concanavalin like" evidence="15">
    <location>
        <begin position="51"/>
        <end position="213"/>
    </location>
</feature>
<keyword evidence="10" id="KW-0961">Cell wall biogenesis/degradation</keyword>
<evidence type="ECO:0000256" key="2">
    <source>
        <dbReference type="ARBA" id="ARBA00004651"/>
    </source>
</evidence>
<evidence type="ECO:0000256" key="11">
    <source>
        <dbReference type="SAM" id="MobiDB-lite"/>
    </source>
</evidence>
<feature type="transmembrane region" description="Helical" evidence="12">
    <location>
        <begin position="695"/>
        <end position="717"/>
    </location>
</feature>
<feature type="transmembrane region" description="Helical" evidence="12">
    <location>
        <begin position="653"/>
        <end position="674"/>
    </location>
</feature>
<dbReference type="Pfam" id="PF17689">
    <property type="entry name" value="Arabino_trans_N"/>
    <property type="match status" value="1"/>
</dbReference>
<evidence type="ECO:0000256" key="8">
    <source>
        <dbReference type="ARBA" id="ARBA00022989"/>
    </source>
</evidence>
<evidence type="ECO:0000256" key="9">
    <source>
        <dbReference type="ARBA" id="ARBA00023136"/>
    </source>
</evidence>
<feature type="transmembrane region" description="Helical" evidence="12">
    <location>
        <begin position="220"/>
        <end position="241"/>
    </location>
</feature>